<dbReference type="SUPFAM" id="SSF48452">
    <property type="entry name" value="TPR-like"/>
    <property type="match status" value="1"/>
</dbReference>
<keyword evidence="4" id="KW-0732">Signal</keyword>
<evidence type="ECO:0000256" key="4">
    <source>
        <dbReference type="SAM" id="SignalP"/>
    </source>
</evidence>
<dbReference type="Pfam" id="PF13414">
    <property type="entry name" value="TPR_11"/>
    <property type="match status" value="2"/>
</dbReference>
<dbReference type="Proteomes" id="UP000619838">
    <property type="component" value="Unassembled WGS sequence"/>
</dbReference>
<gene>
    <name evidence="5" type="ORF">INT08_11095</name>
</gene>
<keyword evidence="2 3" id="KW-0802">TPR repeat</keyword>
<feature type="repeat" description="TPR" evidence="3">
    <location>
        <begin position="61"/>
        <end position="94"/>
    </location>
</feature>
<sequence>MNVIRYSFPVLLCFLMMAVLASCGPDAGELNTEGLEKLKQKDFDGAFEDFTTAIDKDPEFAEAYLNRGFVHGNRGELEDALADFNKAIELDPDYLEAYFNRGFIYGYFEDYEKSHADFSKVIELNPGDVEAYINRALIRSRMGDSTGEIDDLKEAARLGDPGVQHWLKEKEISWE</sequence>
<dbReference type="Pfam" id="PF13431">
    <property type="entry name" value="TPR_17"/>
    <property type="match status" value="1"/>
</dbReference>
<reference evidence="5 6" key="1">
    <citation type="journal article" date="2020" name="Microorganisms">
        <title>Simultaneous Genome Sequencing of Prosthecochloris ethylica and Desulfuromonas acetoxidans within a Syntrophic Mixture Reveals Unique Pili and Protein Interactions.</title>
        <authorList>
            <person name="Kyndt J.A."/>
            <person name="Van Beeumen J.J."/>
            <person name="Meyer T.E."/>
        </authorList>
    </citation>
    <scope>NUCLEOTIDE SEQUENCE [LARGE SCALE GENOMIC DNA]</scope>
    <source>
        <strain evidence="5 6">N3</strain>
    </source>
</reference>
<keyword evidence="1" id="KW-0677">Repeat</keyword>
<dbReference type="SMART" id="SM00028">
    <property type="entry name" value="TPR"/>
    <property type="match status" value="4"/>
</dbReference>
<dbReference type="Gene3D" id="1.25.40.10">
    <property type="entry name" value="Tetratricopeptide repeat domain"/>
    <property type="match status" value="1"/>
</dbReference>
<feature type="chain" id="PRO_5047013923" evidence="4">
    <location>
        <begin position="22"/>
        <end position="175"/>
    </location>
</feature>
<dbReference type="InterPro" id="IPR019734">
    <property type="entry name" value="TPR_rpt"/>
</dbReference>
<evidence type="ECO:0000256" key="3">
    <source>
        <dbReference type="PROSITE-ProRule" id="PRU00339"/>
    </source>
</evidence>
<dbReference type="InterPro" id="IPR011990">
    <property type="entry name" value="TPR-like_helical_dom_sf"/>
</dbReference>
<dbReference type="PROSITE" id="PS50005">
    <property type="entry name" value="TPR"/>
    <property type="match status" value="2"/>
</dbReference>
<protein>
    <submittedName>
        <fullName evidence="5">Tetratricopeptide repeat protein</fullName>
    </submittedName>
</protein>
<organism evidence="5 6">
    <name type="scientific">Prosthecochloris ethylica</name>
    <dbReference type="NCBI Taxonomy" id="2743976"/>
    <lineage>
        <taxon>Bacteria</taxon>
        <taxon>Pseudomonadati</taxon>
        <taxon>Chlorobiota</taxon>
        <taxon>Chlorobiia</taxon>
        <taxon>Chlorobiales</taxon>
        <taxon>Chlorobiaceae</taxon>
        <taxon>Prosthecochloris</taxon>
    </lineage>
</organism>
<dbReference type="PROSITE" id="PS50293">
    <property type="entry name" value="TPR_REGION"/>
    <property type="match status" value="1"/>
</dbReference>
<dbReference type="PANTHER" id="PTHR44858">
    <property type="entry name" value="TETRATRICOPEPTIDE REPEAT PROTEIN 6"/>
    <property type="match status" value="1"/>
</dbReference>
<comment type="caution">
    <text evidence="5">The sequence shown here is derived from an EMBL/GenBank/DDBJ whole genome shotgun (WGS) entry which is preliminary data.</text>
</comment>
<name>A0ABR9XUH2_9CHLB</name>
<dbReference type="PROSITE" id="PS51257">
    <property type="entry name" value="PROKAR_LIPOPROTEIN"/>
    <property type="match status" value="1"/>
</dbReference>
<dbReference type="RefSeq" id="WP_175186827.1">
    <property type="nucleotide sequence ID" value="NZ_JABVZQ010000002.1"/>
</dbReference>
<keyword evidence="6" id="KW-1185">Reference proteome</keyword>
<dbReference type="EMBL" id="JADGII010000045">
    <property type="protein sequence ID" value="MBF0637707.1"/>
    <property type="molecule type" value="Genomic_DNA"/>
</dbReference>
<proteinExistence type="predicted"/>
<evidence type="ECO:0000313" key="5">
    <source>
        <dbReference type="EMBL" id="MBF0637707.1"/>
    </source>
</evidence>
<dbReference type="PANTHER" id="PTHR44858:SF1">
    <property type="entry name" value="UDP-N-ACETYLGLUCOSAMINE--PEPTIDE N-ACETYLGLUCOSAMINYLTRANSFERASE SPINDLY-RELATED"/>
    <property type="match status" value="1"/>
</dbReference>
<evidence type="ECO:0000256" key="1">
    <source>
        <dbReference type="ARBA" id="ARBA00022737"/>
    </source>
</evidence>
<evidence type="ECO:0000256" key="2">
    <source>
        <dbReference type="ARBA" id="ARBA00022803"/>
    </source>
</evidence>
<feature type="repeat" description="TPR" evidence="3">
    <location>
        <begin position="95"/>
        <end position="128"/>
    </location>
</feature>
<accession>A0ABR9XUH2</accession>
<feature type="signal peptide" evidence="4">
    <location>
        <begin position="1"/>
        <end position="21"/>
    </location>
</feature>
<dbReference type="InterPro" id="IPR050498">
    <property type="entry name" value="Ycf3"/>
</dbReference>
<evidence type="ECO:0000313" key="6">
    <source>
        <dbReference type="Proteomes" id="UP000619838"/>
    </source>
</evidence>